<evidence type="ECO:0000256" key="1">
    <source>
        <dbReference type="SAM" id="MobiDB-lite"/>
    </source>
</evidence>
<keyword evidence="3" id="KW-1185">Reference proteome</keyword>
<dbReference type="EMBL" id="CP015453">
    <property type="protein sequence ID" value="AWH95866.1"/>
    <property type="molecule type" value="Genomic_DNA"/>
</dbReference>
<evidence type="ECO:0000313" key="3">
    <source>
        <dbReference type="Proteomes" id="UP000244903"/>
    </source>
</evidence>
<reference evidence="2 3" key="1">
    <citation type="submission" date="2016-04" db="EMBL/GenBank/DDBJ databases">
        <title>Complete genome sequence of the haloalkaliphilic hydrocarbon-degrading bacterium Dietzia psychralcaliphila ILA-1T, isolated from a drain of a fish product-processing plant.</title>
        <authorList>
            <person name="Zhao J."/>
            <person name="Hu B."/>
            <person name="Geng S."/>
            <person name="Nie Y."/>
            <person name="Tang Y."/>
        </authorList>
    </citation>
    <scope>NUCLEOTIDE SEQUENCE [LARGE SCALE GENOMIC DNA]</scope>
    <source>
        <strain evidence="2 3">ILA-1</strain>
    </source>
</reference>
<dbReference type="Proteomes" id="UP000244903">
    <property type="component" value="Chromosome"/>
</dbReference>
<accession>A0AAD0JUR7</accession>
<gene>
    <name evidence="2" type="ORF">A6048_10490</name>
</gene>
<feature type="region of interest" description="Disordered" evidence="1">
    <location>
        <begin position="81"/>
        <end position="141"/>
    </location>
</feature>
<name>A0AAD0JUR7_9ACTN</name>
<organism evidence="2 3">
    <name type="scientific">Dietzia psychralcaliphila</name>
    <dbReference type="NCBI Taxonomy" id="139021"/>
    <lineage>
        <taxon>Bacteria</taxon>
        <taxon>Bacillati</taxon>
        <taxon>Actinomycetota</taxon>
        <taxon>Actinomycetes</taxon>
        <taxon>Mycobacteriales</taxon>
        <taxon>Dietziaceae</taxon>
        <taxon>Dietzia</taxon>
    </lineage>
</organism>
<dbReference type="RefSeq" id="WP_107749116.1">
    <property type="nucleotide sequence ID" value="NZ_CP015453.1"/>
</dbReference>
<feature type="compositionally biased region" description="Gly residues" evidence="1">
    <location>
        <begin position="96"/>
        <end position="110"/>
    </location>
</feature>
<dbReference type="AlphaFoldDB" id="A0AAD0JUR7"/>
<sequence>MLRPFFLTRVSIGVAASAVELAVELPGRALQAAVTLPAVPVKVAGSLVQSYLHAGQTVAGLAVKGDRVIAAVFPAREDKPEWATFDEDLDADSAGAGNGASAGAGAGAGAGATTTVGPDGDHGPGGDEPDVPTGRVTPRRT</sequence>
<protein>
    <submittedName>
        <fullName evidence="2">Uncharacterized protein</fullName>
    </submittedName>
</protein>
<dbReference type="KEGG" id="dpc:A6048_10490"/>
<evidence type="ECO:0000313" key="2">
    <source>
        <dbReference type="EMBL" id="AWH95866.1"/>
    </source>
</evidence>
<proteinExistence type="predicted"/>